<dbReference type="GO" id="GO:0000428">
    <property type="term" value="C:DNA-directed RNA polymerase complex"/>
    <property type="evidence" value="ECO:0007669"/>
    <property type="project" value="UniProtKB-KW"/>
</dbReference>
<proteinExistence type="inferred from homology"/>
<evidence type="ECO:0000256" key="5">
    <source>
        <dbReference type="ARBA" id="ARBA00023163"/>
    </source>
</evidence>
<dbReference type="GO" id="GO:0006352">
    <property type="term" value="P:DNA-templated transcription initiation"/>
    <property type="evidence" value="ECO:0007669"/>
    <property type="project" value="InterPro"/>
</dbReference>
<dbReference type="Proteomes" id="UP001057868">
    <property type="component" value="Unassembled WGS sequence"/>
</dbReference>
<dbReference type="AlphaFoldDB" id="A0A9W6DCL7"/>
<evidence type="ECO:0000313" key="9">
    <source>
        <dbReference type="Proteomes" id="UP001057868"/>
    </source>
</evidence>
<dbReference type="InterPro" id="IPR013325">
    <property type="entry name" value="RNA_pol_sigma_r2"/>
</dbReference>
<keyword evidence="5" id="KW-0804">Transcription</keyword>
<dbReference type="SUPFAM" id="SSF88946">
    <property type="entry name" value="Sigma2 domain of RNA polymerase sigma factors"/>
    <property type="match status" value="1"/>
</dbReference>
<keyword evidence="8" id="KW-0240">DNA-directed RNA polymerase</keyword>
<evidence type="ECO:0000259" key="7">
    <source>
        <dbReference type="Pfam" id="PF08281"/>
    </source>
</evidence>
<keyword evidence="4" id="KW-0238">DNA-binding</keyword>
<dbReference type="Gene3D" id="1.10.1740.10">
    <property type="match status" value="1"/>
</dbReference>
<comment type="caution">
    <text evidence="8">The sequence shown here is derived from an EMBL/GenBank/DDBJ whole genome shotgun (WGS) entry which is preliminary data.</text>
</comment>
<keyword evidence="9" id="KW-1185">Reference proteome</keyword>
<dbReference type="Pfam" id="PF08281">
    <property type="entry name" value="Sigma70_r4_2"/>
    <property type="match status" value="1"/>
</dbReference>
<dbReference type="PANTHER" id="PTHR43133">
    <property type="entry name" value="RNA POLYMERASE ECF-TYPE SIGMA FACTO"/>
    <property type="match status" value="1"/>
</dbReference>
<reference evidence="8" key="1">
    <citation type="journal article" date="2023" name="Int. J. Syst. Evol. Microbiol.">
        <title>&lt;i&gt;Clostridium folliculivorans&lt;/i&gt; sp. nov., isolated from soil samples of an organic paddy in Japan.</title>
        <authorList>
            <person name="Tazawa J."/>
            <person name="Kobayashi H."/>
            <person name="Tanizawa Y."/>
            <person name="Uchino A."/>
            <person name="Tanaka F."/>
            <person name="Urashima Y."/>
            <person name="Miura S."/>
            <person name="Sakamoto M."/>
            <person name="Ohkuma M."/>
            <person name="Tohno M."/>
        </authorList>
    </citation>
    <scope>NUCLEOTIDE SEQUENCE</scope>
    <source>
        <strain evidence="8">D1-1</strain>
    </source>
</reference>
<feature type="domain" description="RNA polymerase sigma-70 region 2" evidence="6">
    <location>
        <begin position="24"/>
        <end position="94"/>
    </location>
</feature>
<evidence type="ECO:0000256" key="4">
    <source>
        <dbReference type="ARBA" id="ARBA00023125"/>
    </source>
</evidence>
<dbReference type="InterPro" id="IPR007627">
    <property type="entry name" value="RNA_pol_sigma70_r2"/>
</dbReference>
<dbReference type="PANTHER" id="PTHR43133:SF8">
    <property type="entry name" value="RNA POLYMERASE SIGMA FACTOR HI_1459-RELATED"/>
    <property type="match status" value="1"/>
</dbReference>
<dbReference type="InterPro" id="IPR039425">
    <property type="entry name" value="RNA_pol_sigma-70-like"/>
</dbReference>
<accession>A0A9W6DCL7</accession>
<dbReference type="GO" id="GO:0003677">
    <property type="term" value="F:DNA binding"/>
    <property type="evidence" value="ECO:0007669"/>
    <property type="project" value="UniProtKB-KW"/>
</dbReference>
<dbReference type="RefSeq" id="WP_261854487.1">
    <property type="nucleotide sequence ID" value="NZ_BQXY01000014.1"/>
</dbReference>
<keyword evidence="2" id="KW-0805">Transcription regulation</keyword>
<evidence type="ECO:0000313" key="8">
    <source>
        <dbReference type="EMBL" id="GKU27630.1"/>
    </source>
</evidence>
<feature type="domain" description="RNA polymerase sigma factor 70 region 4 type 2" evidence="7">
    <location>
        <begin position="123"/>
        <end position="173"/>
    </location>
</feature>
<evidence type="ECO:0000256" key="2">
    <source>
        <dbReference type="ARBA" id="ARBA00023015"/>
    </source>
</evidence>
<dbReference type="NCBIfam" id="TIGR02937">
    <property type="entry name" value="sigma70-ECF"/>
    <property type="match status" value="1"/>
</dbReference>
<dbReference type="Gene3D" id="1.10.10.10">
    <property type="entry name" value="Winged helix-like DNA-binding domain superfamily/Winged helix DNA-binding domain"/>
    <property type="match status" value="1"/>
</dbReference>
<organism evidence="8 9">
    <name type="scientific">Clostridium folliculivorans</name>
    <dbReference type="NCBI Taxonomy" id="2886038"/>
    <lineage>
        <taxon>Bacteria</taxon>
        <taxon>Bacillati</taxon>
        <taxon>Bacillota</taxon>
        <taxon>Clostridia</taxon>
        <taxon>Eubacteriales</taxon>
        <taxon>Clostridiaceae</taxon>
        <taxon>Clostridium</taxon>
    </lineage>
</organism>
<dbReference type="Pfam" id="PF04542">
    <property type="entry name" value="Sigma70_r2"/>
    <property type="match status" value="1"/>
</dbReference>
<dbReference type="SUPFAM" id="SSF88659">
    <property type="entry name" value="Sigma3 and sigma4 domains of RNA polymerase sigma factors"/>
    <property type="match status" value="1"/>
</dbReference>
<dbReference type="CDD" id="cd06171">
    <property type="entry name" value="Sigma70_r4"/>
    <property type="match status" value="1"/>
</dbReference>
<dbReference type="InterPro" id="IPR013249">
    <property type="entry name" value="RNA_pol_sigma70_r4_t2"/>
</dbReference>
<dbReference type="InterPro" id="IPR036388">
    <property type="entry name" value="WH-like_DNA-bd_sf"/>
</dbReference>
<protein>
    <submittedName>
        <fullName evidence="8">DNA-directed RNA polymerase sigma-70 factor</fullName>
    </submittedName>
</protein>
<keyword evidence="3" id="KW-0731">Sigma factor</keyword>
<name>A0A9W6DCL7_9CLOT</name>
<dbReference type="EMBL" id="BQXY01000014">
    <property type="protein sequence ID" value="GKU27630.1"/>
    <property type="molecule type" value="Genomic_DNA"/>
</dbReference>
<dbReference type="GO" id="GO:0016987">
    <property type="term" value="F:sigma factor activity"/>
    <property type="evidence" value="ECO:0007669"/>
    <property type="project" value="UniProtKB-KW"/>
</dbReference>
<sequence length="187" mass="21986">MNFETADYIAEIKQKNEKAMEFVISKYSKLLYKVVYTVLGQFKDEGCIEECLSDIFLSIWNNCDKFMGDKDKFKSWICAIAKYKAIDYSRKRLRTVQTGNIEENFIASNESVEEEYLMKEYKDKLLELIEKMEEPYRSIFIKKYFLGDSSEEISKDLGLTRSNINTHLSRGRKVLKEKLKLALGEML</sequence>
<evidence type="ECO:0000256" key="1">
    <source>
        <dbReference type="ARBA" id="ARBA00010641"/>
    </source>
</evidence>
<comment type="similarity">
    <text evidence="1">Belongs to the sigma-70 factor family. ECF subfamily.</text>
</comment>
<gene>
    <name evidence="8" type="ORF">CFOLD11_44570</name>
</gene>
<evidence type="ECO:0000256" key="3">
    <source>
        <dbReference type="ARBA" id="ARBA00023082"/>
    </source>
</evidence>
<dbReference type="InterPro" id="IPR013324">
    <property type="entry name" value="RNA_pol_sigma_r3/r4-like"/>
</dbReference>
<dbReference type="InterPro" id="IPR014284">
    <property type="entry name" value="RNA_pol_sigma-70_dom"/>
</dbReference>
<evidence type="ECO:0000259" key="6">
    <source>
        <dbReference type="Pfam" id="PF04542"/>
    </source>
</evidence>